<dbReference type="Pfam" id="PF24517">
    <property type="entry name" value="CBM96"/>
    <property type="match status" value="2"/>
</dbReference>
<gene>
    <name evidence="6" type="ORF">MJB10_16645</name>
</gene>
<feature type="domain" description="Fibronectin type-III" evidence="5">
    <location>
        <begin position="1491"/>
        <end position="1566"/>
    </location>
</feature>
<dbReference type="InterPro" id="IPR055372">
    <property type="entry name" value="CBM96"/>
</dbReference>
<dbReference type="SUPFAM" id="SSF49899">
    <property type="entry name" value="Concanavalin A-like lectins/glucanases"/>
    <property type="match status" value="1"/>
</dbReference>
<dbReference type="GO" id="GO:0030246">
    <property type="term" value="F:carbohydrate binding"/>
    <property type="evidence" value="ECO:0007669"/>
    <property type="project" value="InterPro"/>
</dbReference>
<dbReference type="InterPro" id="IPR013783">
    <property type="entry name" value="Ig-like_fold"/>
</dbReference>
<feature type="signal peptide" evidence="4">
    <location>
        <begin position="1"/>
        <end position="36"/>
    </location>
</feature>
<dbReference type="CDD" id="cd08547">
    <property type="entry name" value="Type_II_cohesin"/>
    <property type="match status" value="1"/>
</dbReference>
<feature type="domain" description="Fibronectin type-III" evidence="5">
    <location>
        <begin position="1579"/>
        <end position="1656"/>
    </location>
</feature>
<dbReference type="Gene3D" id="2.60.40.680">
    <property type="match status" value="1"/>
</dbReference>
<dbReference type="InterPro" id="IPR003961">
    <property type="entry name" value="FN3_dom"/>
</dbReference>
<evidence type="ECO:0000256" key="4">
    <source>
        <dbReference type="SAM" id="SignalP"/>
    </source>
</evidence>
<comment type="subcellular location">
    <subcellularLocation>
        <location evidence="1">Secreted</location>
    </subcellularLocation>
</comment>
<dbReference type="SUPFAM" id="SSF49384">
    <property type="entry name" value="Carbohydrate-binding domain"/>
    <property type="match status" value="1"/>
</dbReference>
<organism evidence="6 7">
    <name type="scientific">Paenibacillus roseopurpureus</name>
    <dbReference type="NCBI Taxonomy" id="2918901"/>
    <lineage>
        <taxon>Bacteria</taxon>
        <taxon>Bacillati</taxon>
        <taxon>Bacillota</taxon>
        <taxon>Bacilli</taxon>
        <taxon>Bacillales</taxon>
        <taxon>Paenibacillaceae</taxon>
        <taxon>Paenibacillus</taxon>
    </lineage>
</organism>
<keyword evidence="3 4" id="KW-0732">Signal</keyword>
<keyword evidence="2" id="KW-0964">Secreted</keyword>
<dbReference type="Proteomes" id="UP001304650">
    <property type="component" value="Chromosome"/>
</dbReference>
<name>A0AA96LPX9_9BACL</name>
<dbReference type="Gene3D" id="1.20.1270.90">
    <property type="entry name" value="AF1782-like"/>
    <property type="match status" value="1"/>
</dbReference>
<reference evidence="6" key="1">
    <citation type="submission" date="2022-02" db="EMBL/GenBank/DDBJ databases">
        <title>Paenibacillus sp. MBLB1832 Whole Genome Shotgun Sequencing.</title>
        <authorList>
            <person name="Hwang C.Y."/>
            <person name="Cho E.-S."/>
            <person name="Seo M.-J."/>
        </authorList>
    </citation>
    <scope>NUCLEOTIDE SEQUENCE</scope>
    <source>
        <strain evidence="6">MBLB1832</strain>
    </source>
</reference>
<dbReference type="KEGG" id="proo:MJB10_16645"/>
<dbReference type="GO" id="GO:0005576">
    <property type="term" value="C:extracellular region"/>
    <property type="evidence" value="ECO:0007669"/>
    <property type="project" value="UniProtKB-SubCell"/>
</dbReference>
<dbReference type="InterPro" id="IPR018247">
    <property type="entry name" value="EF_Hand_1_Ca_BS"/>
</dbReference>
<evidence type="ECO:0000256" key="2">
    <source>
        <dbReference type="ARBA" id="ARBA00022525"/>
    </source>
</evidence>
<dbReference type="CDD" id="cd00063">
    <property type="entry name" value="FN3"/>
    <property type="match status" value="1"/>
</dbReference>
<dbReference type="EMBL" id="CP130319">
    <property type="protein sequence ID" value="WNR42745.1"/>
    <property type="molecule type" value="Genomic_DNA"/>
</dbReference>
<dbReference type="Gene3D" id="1.10.1330.10">
    <property type="entry name" value="Dockerin domain"/>
    <property type="match status" value="1"/>
</dbReference>
<dbReference type="PROSITE" id="PS00018">
    <property type="entry name" value="EF_HAND_1"/>
    <property type="match status" value="1"/>
</dbReference>
<dbReference type="InterPro" id="IPR008965">
    <property type="entry name" value="CBM2/CBM3_carb-bd_dom_sf"/>
</dbReference>
<evidence type="ECO:0000313" key="6">
    <source>
        <dbReference type="EMBL" id="WNR42745.1"/>
    </source>
</evidence>
<dbReference type="InterPro" id="IPR036116">
    <property type="entry name" value="FN3_sf"/>
</dbReference>
<dbReference type="CDD" id="cd14254">
    <property type="entry name" value="Dockerin_II"/>
    <property type="match status" value="1"/>
</dbReference>
<dbReference type="InterPro" id="IPR036439">
    <property type="entry name" value="Dockerin_dom_sf"/>
</dbReference>
<dbReference type="SMART" id="SM00060">
    <property type="entry name" value="FN3"/>
    <property type="match status" value="3"/>
</dbReference>
<evidence type="ECO:0000313" key="7">
    <source>
        <dbReference type="Proteomes" id="UP001304650"/>
    </source>
</evidence>
<dbReference type="Gene3D" id="2.60.40.10">
    <property type="entry name" value="Immunoglobulins"/>
    <property type="match status" value="3"/>
</dbReference>
<protein>
    <submittedName>
        <fullName evidence="6">DNRLRE domain-containing protein</fullName>
    </submittedName>
</protein>
<proteinExistence type="predicted"/>
<feature type="domain" description="Fibronectin type-III" evidence="5">
    <location>
        <begin position="1844"/>
        <end position="1924"/>
    </location>
</feature>
<dbReference type="GO" id="GO:0000272">
    <property type="term" value="P:polysaccharide catabolic process"/>
    <property type="evidence" value="ECO:0007669"/>
    <property type="project" value="InterPro"/>
</dbReference>
<feature type="chain" id="PRO_5041732328" evidence="4">
    <location>
        <begin position="37"/>
        <end position="2210"/>
    </location>
</feature>
<accession>A0AA96LPX9</accession>
<evidence type="ECO:0000256" key="1">
    <source>
        <dbReference type="ARBA" id="ARBA00004613"/>
    </source>
</evidence>
<dbReference type="NCBIfam" id="NF033679">
    <property type="entry name" value="DNRLRE_dom"/>
    <property type="match status" value="2"/>
</dbReference>
<dbReference type="InterPro" id="IPR013320">
    <property type="entry name" value="ConA-like_dom_sf"/>
</dbReference>
<keyword evidence="7" id="KW-1185">Reference proteome</keyword>
<evidence type="ECO:0000256" key="3">
    <source>
        <dbReference type="ARBA" id="ARBA00022729"/>
    </source>
</evidence>
<dbReference type="RefSeq" id="WP_314796454.1">
    <property type="nucleotide sequence ID" value="NZ_CP130319.1"/>
</dbReference>
<evidence type="ECO:0000259" key="5">
    <source>
        <dbReference type="SMART" id="SM00060"/>
    </source>
</evidence>
<dbReference type="SUPFAM" id="SSF49265">
    <property type="entry name" value="Fibronectin type III"/>
    <property type="match status" value="2"/>
</dbReference>
<dbReference type="Gene3D" id="2.60.120.560">
    <property type="entry name" value="Exo-inulinase, domain 1"/>
    <property type="match status" value="2"/>
</dbReference>
<sequence length="2210" mass="234630">MKSFKWKKLLSKVLVGSLTLAILNGPVLIQPQTAHAATNSVVAEADAYVDGGSGGTTNQGTNYNSATILPLKEDSNTATTTPFTRRIFMRFDLATLPNANAITNAKVKIYAKALAGSTVTVNVYEANNTWDETTVTWNTKPSYNPAKLGTITLGETAGFYEIDLTTFIKTQKSVGKATIMLSSTSTTSRDIYSKDYTTNNALRPYLEYTTDDVPPAYQASTVSPDYKGISVNFNESLVLNAAGTIKDNVYLATNGVDFSPLGVNDSATLSGSGIQIQLEQALSGSTNKIKVAGASLKDAAGNVLSTPVITEALIGQQDVSAPAFTTAVVGSDGKSITLTYDKPISMTGTALQLKDSITLSLNGGTTYGALQSGDSVSINGNQLFITLNQALTGLQNKVKVASGALKSTSSGTVTAVDTVTAILGGLENARTIIVSEDARVDSAALNVGTNYGTESTMVLKEGGSTFNRRIFLKYAVGTAGIFNSAKVRLNFADAGATAETLTLYAVGDNWTEAGLTYTNQPAYGTAISTTSVGGANGWYEWDVTSYVQQQKLADGTASFVLLGNSSPNRTVNAKESGANAPQLVLNYDTIPPAYSDSTVSNENKTIELNFNERLNNATAGASTLKAAITLARDGNTFSALDSSDQVTLNGTKLTITLANRLSLSGAKVKINANTLQDDGQNILTTTVTTNALSYDDVAPVLNSVLQTDATSKQFTVSANEGLLSNMANSTDLKAAVTFSTDGTNFLALAGGDTVVVTGGTLKVTRAAQLTGSLNQLRVAANTLKDAAGNVVSTPYTSDPVIADTSAPEIQAAFPSNFNKKIVVVFSENVVNNGADEAALKQAIMLSSNGGTSYSALGNSDRVILSGSTLTLILTQPIAGSNNKLRINANAIKDVIGNVATTELATAAIAAASNVYPYLPPRQIDLQKAMADTENITFGNKDAAEGSGVELKNTKGLSNIAEEIVTGDRDPVYINRYVSTVKKMLSTPANMPNLQGGLDSRGQSPMLYSIALLWNDQEVMSMFTDAEKSKLLTLFKAGLISTAYTINDYNESGNLRPGDRLAMNGDPNTWNGTGVNYWEPNLTIFFTSSFILGLENVKDILQNYDHIAFINELNAQGLTKIKESFEKTTNFSTASTEAAKLAEKAVKVQSTIQPANWSFKGVTLDQFLQNPLKLHDVSQRNSWTHLAQEGDYMGQLGMGHEFDATDSKGSRQSASYTVLGIDPSLQNTRIMSYFGFMSVPGNESMAANIVKLQRVGVSDYYAKVINGYFTQSSYEIAMSYLPESFYINSMISMGYLKPALFNDTFNYDGATSSLTDNWIVKSGSWQAVNDSIVPYNTKDPVSHMTGAKPVDENEKLLTQTNASGNGVVYAKNSFDNVSYFAWIKDMAAGETGLLGRVQDENNFYLFSYKNGKLAIKKKSAGTLTTLVEKDVSLSAGTAHRLRAVLEGNHLTLHVDGVEQLTTTDSTFTAGAVGLYSDLTSAKFDGVLVQNASVHAPDFQSIGVGNGKLSLKYSGVAGVSAYKVKYGTAPGQYTNSYITTSTTPVITGLTNDTTYYMVVSSIDPSGESLNSRELSLAPKVPDAVVPTITDIISDGNQLRINFTTDPKNTSYTLKYGISSGNYTKSIDNITASGYVVTVPVAQAPYYFAIEGRNANGASALSAEKVAIANSTTMFSDNFNDGEYVSDWVLSIGSPVMENGKIKTGIGNPERLWLTQGSNWSNYAISTKFTLPTDDITKEVGLLGRVNTASTYYVAEYKYDKTANTEKAMLRRKVNGAFQADIAYDFTLNKALLEHTMKATFEGNRIKLYIDDVLAYDLVDTTLTQGTVGIFSVLTPVYFDDFKVELLSGLSQPVITSVVPGDGQATVKFSAVAGATGYNIKYGDASHTYTNVMSVAAPLADGSIITGLDTAKTYYVTVSAFKNGIESENATEVTTLTASPVANVLEGAATIRAGEEVAYTYHLNGVAQSMYPNIYAQDIQISYDATKLDFVSATAVKPNYTMVGGPETSPGQIRIKMASLGEQGVVTGNENLLSLRFRSKPSSTASTTVITAVSDITDTISKKTTVSGSLSIQLPALDKAALVAMITAAQTLLANAVEGTNAGQYPAGSKNVLSAAIAAAVIVKNNASTSQAEVETAATTLQAAIDTFTTSVHGREREDVNGIDGIDIVDLGLVAKNYGKTSSASDWQGIKNCDINNDGVINIVDLAAVALKF</sequence>